<evidence type="ECO:0000256" key="11">
    <source>
        <dbReference type="ARBA" id="ARBA00023136"/>
    </source>
</evidence>
<reference evidence="14" key="1">
    <citation type="submission" date="2021-02" db="EMBL/GenBank/DDBJ databases">
        <authorList>
            <person name="Bekaert M."/>
        </authorList>
    </citation>
    <scope>NUCLEOTIDE SEQUENCE</scope>
    <source>
        <strain evidence="14">IoA-00</strain>
    </source>
</reference>
<evidence type="ECO:0000256" key="3">
    <source>
        <dbReference type="ARBA" id="ARBA00022448"/>
    </source>
</evidence>
<dbReference type="EMBL" id="HG994590">
    <property type="protein sequence ID" value="CAF2802538.1"/>
    <property type="molecule type" value="Genomic_DNA"/>
</dbReference>
<dbReference type="GO" id="GO:0005743">
    <property type="term" value="C:mitochondrial inner membrane"/>
    <property type="evidence" value="ECO:0007669"/>
    <property type="project" value="UniProtKB-SubCell"/>
</dbReference>
<accession>A0A7R8CJ61</accession>
<dbReference type="InterPro" id="IPR018108">
    <property type="entry name" value="MCP_transmembrane"/>
</dbReference>
<dbReference type="Gene3D" id="1.50.40.10">
    <property type="entry name" value="Mitochondrial carrier domain"/>
    <property type="match status" value="1"/>
</dbReference>
<protein>
    <submittedName>
        <fullName evidence="14">SLC25A23S</fullName>
    </submittedName>
</protein>
<dbReference type="FunFam" id="1.50.40.10:FF:000016">
    <property type="entry name" value="Solute carrier family 25 member 23"/>
    <property type="match status" value="1"/>
</dbReference>
<comment type="subcellular location">
    <subcellularLocation>
        <location evidence="1">Mitochondrion inner membrane</location>
        <topology evidence="1">Multi-pass membrane protein</topology>
    </subcellularLocation>
</comment>
<sequence>MSKISLKVCLLDMECIDMINFDDNSLDISYEEWRDYLLFHPSSELRDIIHSWRHNYLDLGEDLGVPDDFTPEEYLSGMWWRHLVAGGCAGAVSRTCTAPLDRLKIILQVHGGRKSYTMKEAFVYMFKEGGVRGLWRGNGVNVIKIAPESALKFGAYDWIKNRIKGPDEERDFATHERLIAGSAAGGISQSAIYPLEVLENELLHTDGIRGFYRGYVPNLLGILPYAGIDLTIYETLKIHYLNKYSSTEDSSPPAFILLSCGTFSSCCGQLAAYPLALVRTKLQSQAGLNLNLPKEQTRMIGLFKYTIRNEGVKGLYRGIIANFCKDYWLSGSTNDVETNPFFHSFALFILSPTKFSNQMSCRKLQLFLLPMDLAPGFFFPLLCSLSLASVPKAYLFDDPQTEIRHLFI</sequence>
<feature type="repeat" description="Solcar" evidence="12">
    <location>
        <begin position="77"/>
        <end position="162"/>
    </location>
</feature>
<proteinExistence type="inferred from homology"/>
<keyword evidence="4 12" id="KW-0812">Transmembrane</keyword>
<dbReference type="AlphaFoldDB" id="A0A7R8CJ61"/>
<comment type="similarity">
    <text evidence="2 13">Belongs to the mitochondrial carrier (TC 2.A.29) family.</text>
</comment>
<evidence type="ECO:0000256" key="6">
    <source>
        <dbReference type="ARBA" id="ARBA00022737"/>
    </source>
</evidence>
<dbReference type="Pfam" id="PF00153">
    <property type="entry name" value="Mito_carr"/>
    <property type="match status" value="3"/>
</dbReference>
<evidence type="ECO:0000313" key="15">
    <source>
        <dbReference type="Proteomes" id="UP000675881"/>
    </source>
</evidence>
<keyword evidence="8" id="KW-0106">Calcium</keyword>
<dbReference type="PROSITE" id="PS50920">
    <property type="entry name" value="SOLCAR"/>
    <property type="match status" value="3"/>
</dbReference>
<keyword evidence="7" id="KW-0999">Mitochondrion inner membrane</keyword>
<keyword evidence="15" id="KW-1185">Reference proteome</keyword>
<evidence type="ECO:0000256" key="5">
    <source>
        <dbReference type="ARBA" id="ARBA00022723"/>
    </source>
</evidence>
<evidence type="ECO:0000256" key="12">
    <source>
        <dbReference type="PROSITE-ProRule" id="PRU00282"/>
    </source>
</evidence>
<dbReference type="Proteomes" id="UP000675881">
    <property type="component" value="Chromosome 11"/>
</dbReference>
<keyword evidence="5" id="KW-0479">Metal-binding</keyword>
<evidence type="ECO:0000256" key="13">
    <source>
        <dbReference type="RuleBase" id="RU000488"/>
    </source>
</evidence>
<keyword evidence="3 13" id="KW-0813">Transport</keyword>
<evidence type="ECO:0000256" key="8">
    <source>
        <dbReference type="ARBA" id="ARBA00022837"/>
    </source>
</evidence>
<dbReference type="PRINTS" id="PR00926">
    <property type="entry name" value="MITOCARRIER"/>
</dbReference>
<evidence type="ECO:0000256" key="9">
    <source>
        <dbReference type="ARBA" id="ARBA00022989"/>
    </source>
</evidence>
<evidence type="ECO:0000256" key="1">
    <source>
        <dbReference type="ARBA" id="ARBA00004448"/>
    </source>
</evidence>
<dbReference type="PANTHER" id="PTHR24089">
    <property type="entry name" value="SOLUTE CARRIER FAMILY 25"/>
    <property type="match status" value="1"/>
</dbReference>
<dbReference type="Gene3D" id="1.10.238.10">
    <property type="entry name" value="EF-hand"/>
    <property type="match status" value="1"/>
</dbReference>
<dbReference type="InterPro" id="IPR023395">
    <property type="entry name" value="MCP_dom_sf"/>
</dbReference>
<organism evidence="14 15">
    <name type="scientific">Lepeophtheirus salmonis</name>
    <name type="common">Salmon louse</name>
    <name type="synonym">Caligus salmonis</name>
    <dbReference type="NCBI Taxonomy" id="72036"/>
    <lineage>
        <taxon>Eukaryota</taxon>
        <taxon>Metazoa</taxon>
        <taxon>Ecdysozoa</taxon>
        <taxon>Arthropoda</taxon>
        <taxon>Crustacea</taxon>
        <taxon>Multicrustacea</taxon>
        <taxon>Hexanauplia</taxon>
        <taxon>Copepoda</taxon>
        <taxon>Siphonostomatoida</taxon>
        <taxon>Caligidae</taxon>
        <taxon>Lepeophtheirus</taxon>
    </lineage>
</organism>
<feature type="repeat" description="Solcar" evidence="12">
    <location>
        <begin position="252"/>
        <end position="348"/>
    </location>
</feature>
<dbReference type="SUPFAM" id="SSF103506">
    <property type="entry name" value="Mitochondrial carrier"/>
    <property type="match status" value="1"/>
</dbReference>
<keyword evidence="11 12" id="KW-0472">Membrane</keyword>
<dbReference type="OrthoDB" id="270584at2759"/>
<evidence type="ECO:0000256" key="10">
    <source>
        <dbReference type="ARBA" id="ARBA00023128"/>
    </source>
</evidence>
<keyword evidence="9" id="KW-1133">Transmembrane helix</keyword>
<name>A0A7R8CJ61_LEPSM</name>
<feature type="repeat" description="Solcar" evidence="12">
    <location>
        <begin position="172"/>
        <end position="239"/>
    </location>
</feature>
<dbReference type="GO" id="GO:0055085">
    <property type="term" value="P:transmembrane transport"/>
    <property type="evidence" value="ECO:0007669"/>
    <property type="project" value="InterPro"/>
</dbReference>
<dbReference type="InterPro" id="IPR002067">
    <property type="entry name" value="MCP"/>
</dbReference>
<evidence type="ECO:0000256" key="2">
    <source>
        <dbReference type="ARBA" id="ARBA00006375"/>
    </source>
</evidence>
<evidence type="ECO:0000256" key="4">
    <source>
        <dbReference type="ARBA" id="ARBA00022692"/>
    </source>
</evidence>
<evidence type="ECO:0000256" key="7">
    <source>
        <dbReference type="ARBA" id="ARBA00022792"/>
    </source>
</evidence>
<evidence type="ECO:0000313" key="14">
    <source>
        <dbReference type="EMBL" id="CAF2802538.1"/>
    </source>
</evidence>
<keyword evidence="6" id="KW-0677">Repeat</keyword>
<gene>
    <name evidence="14" type="ORF">LSAA_2866</name>
</gene>
<dbReference type="GO" id="GO:0046872">
    <property type="term" value="F:metal ion binding"/>
    <property type="evidence" value="ECO:0007669"/>
    <property type="project" value="UniProtKB-KW"/>
</dbReference>
<keyword evidence="10" id="KW-0496">Mitochondrion</keyword>